<feature type="domain" description="Lipid desaturase" evidence="7">
    <location>
        <begin position="98"/>
        <end position="273"/>
    </location>
</feature>
<evidence type="ECO:0000256" key="3">
    <source>
        <dbReference type="ARBA" id="ARBA00022692"/>
    </source>
</evidence>
<dbReference type="UniPathway" id="UPA00199"/>
<feature type="compositionally biased region" description="Low complexity" evidence="6">
    <location>
        <begin position="21"/>
        <end position="32"/>
    </location>
</feature>
<proteinExistence type="inferred from homology"/>
<feature type="region of interest" description="Disordered" evidence="6">
    <location>
        <begin position="1"/>
        <end position="49"/>
    </location>
</feature>
<dbReference type="InterPro" id="IPR019547">
    <property type="entry name" value="Lipid_desat"/>
</dbReference>
<keyword evidence="3" id="KW-0812">Transmembrane</keyword>
<sequence>MYTLTPRCHLQPVRRSPPPCQAATTTTTTTTTSPPPPSLSVSSRAAADRDELRSTWPQRAWTLAGTAAILSSLSTSASLVASGSSSPAEPLAAALAAYSLADLATGVYHWFVDNYGDASTPLFGSQIAAFQGHHRHPSTITFRDPCNNLHALARAAALALPPVDAALSGSTSSSAAAAAHAFVGAFTACVVLSQQFHAWAHEKRRRLPPGVEALQDAGVLVSRTQHAAHHRQPYSTNYCIVSGMWNGLLDRYKVFEALEMVVYFRTGIRPRSWDETDASWKEDTGVEASAAATAAATTGGNDALLQTAGISSD</sequence>
<reference evidence="8 9" key="1">
    <citation type="journal article" date="2009" name="Nature">
        <title>The Sorghum bicolor genome and the diversification of grasses.</title>
        <authorList>
            <person name="Paterson A.H."/>
            <person name="Bowers J.E."/>
            <person name="Bruggmann R."/>
            <person name="Dubchak I."/>
            <person name="Grimwood J."/>
            <person name="Gundlach H."/>
            <person name="Haberer G."/>
            <person name="Hellsten U."/>
            <person name="Mitros T."/>
            <person name="Poliakov A."/>
            <person name="Schmutz J."/>
            <person name="Spannagl M."/>
            <person name="Tang H."/>
            <person name="Wang X."/>
            <person name="Wicker T."/>
            <person name="Bharti A.K."/>
            <person name="Chapman J."/>
            <person name="Feltus F.A."/>
            <person name="Gowik U."/>
            <person name="Grigoriev I.V."/>
            <person name="Lyons E."/>
            <person name="Maher C.A."/>
            <person name="Martis M."/>
            <person name="Narechania A."/>
            <person name="Otillar R.P."/>
            <person name="Penning B.W."/>
            <person name="Salamov A.A."/>
            <person name="Wang Y."/>
            <person name="Zhang L."/>
            <person name="Carpita N.C."/>
            <person name="Freeling M."/>
            <person name="Gingle A.R."/>
            <person name="Hash C.T."/>
            <person name="Keller B."/>
            <person name="Klein P."/>
            <person name="Kresovich S."/>
            <person name="McCann M.C."/>
            <person name="Ming R."/>
            <person name="Peterson D.G."/>
            <person name="Mehboob-ur-Rahman"/>
            <person name="Ware D."/>
            <person name="Westhoff P."/>
            <person name="Mayer K.F."/>
            <person name="Messing J."/>
            <person name="Rokhsar D.S."/>
        </authorList>
    </citation>
    <scope>NUCLEOTIDE SEQUENCE [LARGE SCALE GENOMIC DNA]</scope>
    <source>
        <strain evidence="9">cv. BTx623</strain>
    </source>
</reference>
<name>C5YI08_SORBI</name>
<dbReference type="AlphaFoldDB" id="C5YI08"/>
<accession>C5YI08</accession>
<dbReference type="OrthoDB" id="5103at2759"/>
<gene>
    <name evidence="8" type="ORF">SORBI_3007G065600</name>
</gene>
<evidence type="ECO:0000259" key="7">
    <source>
        <dbReference type="Pfam" id="PF10520"/>
    </source>
</evidence>
<dbReference type="Proteomes" id="UP000000768">
    <property type="component" value="Chromosome 7"/>
</dbReference>
<dbReference type="OMA" id="FQGHHRW"/>
<dbReference type="InParanoid" id="C5YI08"/>
<evidence type="ECO:0000256" key="1">
    <source>
        <dbReference type="ARBA" id="ARBA00004141"/>
    </source>
</evidence>
<comment type="subcellular location">
    <subcellularLocation>
        <location evidence="1">Membrane</location>
        <topology evidence="1">Multi-pass membrane protein</topology>
    </subcellularLocation>
</comment>
<dbReference type="Pfam" id="PF10520">
    <property type="entry name" value="Lipid_desat"/>
    <property type="match status" value="1"/>
</dbReference>
<evidence type="ECO:0000313" key="9">
    <source>
        <dbReference type="Proteomes" id="UP000000768"/>
    </source>
</evidence>
<dbReference type="GO" id="GO:0006631">
    <property type="term" value="P:fatty acid metabolic process"/>
    <property type="evidence" value="ECO:0007669"/>
    <property type="project" value="UniProtKB-UniPathway"/>
</dbReference>
<dbReference type="FunCoup" id="C5YI08">
    <property type="interactions" value="354"/>
</dbReference>
<dbReference type="EMBL" id="CM000766">
    <property type="protein sequence ID" value="EES13462.1"/>
    <property type="molecule type" value="Genomic_DNA"/>
</dbReference>
<keyword evidence="5" id="KW-0472">Membrane</keyword>
<dbReference type="PANTHER" id="PTHR48231:SF1">
    <property type="entry name" value="OS08G0187900 PROTEIN"/>
    <property type="match status" value="1"/>
</dbReference>
<dbReference type="GO" id="GO:0016020">
    <property type="term" value="C:membrane"/>
    <property type="evidence" value="ECO:0007669"/>
    <property type="project" value="UniProtKB-SubCell"/>
</dbReference>
<keyword evidence="4" id="KW-1133">Transmembrane helix</keyword>
<dbReference type="PANTHER" id="PTHR48231">
    <property type="entry name" value="TMEM189_B_DMAIN DOMAIN-CONTAINING PROTEIN"/>
    <property type="match status" value="1"/>
</dbReference>
<dbReference type="HOGENOM" id="CLU_065233_0_0_1"/>
<protein>
    <recommendedName>
        <fullName evidence="7">Lipid desaturase domain-containing protein</fullName>
    </recommendedName>
</protein>
<organism evidence="8 9">
    <name type="scientific">Sorghum bicolor</name>
    <name type="common">Sorghum</name>
    <name type="synonym">Sorghum vulgare</name>
    <dbReference type="NCBI Taxonomy" id="4558"/>
    <lineage>
        <taxon>Eukaryota</taxon>
        <taxon>Viridiplantae</taxon>
        <taxon>Streptophyta</taxon>
        <taxon>Embryophyta</taxon>
        <taxon>Tracheophyta</taxon>
        <taxon>Spermatophyta</taxon>
        <taxon>Magnoliopsida</taxon>
        <taxon>Liliopsida</taxon>
        <taxon>Poales</taxon>
        <taxon>Poaceae</taxon>
        <taxon>PACMAD clade</taxon>
        <taxon>Panicoideae</taxon>
        <taxon>Andropogonodae</taxon>
        <taxon>Andropogoneae</taxon>
        <taxon>Sorghinae</taxon>
        <taxon>Sorghum</taxon>
    </lineage>
</organism>
<dbReference type="Gramene" id="EES13462">
    <property type="protein sequence ID" value="EES13462"/>
    <property type="gene ID" value="SORBI_3007G065600"/>
</dbReference>
<dbReference type="STRING" id="4558.C5YI08"/>
<evidence type="ECO:0000256" key="6">
    <source>
        <dbReference type="SAM" id="MobiDB-lite"/>
    </source>
</evidence>
<evidence type="ECO:0000256" key="4">
    <source>
        <dbReference type="ARBA" id="ARBA00022989"/>
    </source>
</evidence>
<evidence type="ECO:0000256" key="5">
    <source>
        <dbReference type="ARBA" id="ARBA00023136"/>
    </source>
</evidence>
<reference evidence="9" key="2">
    <citation type="journal article" date="2018" name="Plant J.">
        <title>The Sorghum bicolor reference genome: improved assembly, gene annotations, a transcriptome atlas, and signatures of genome organization.</title>
        <authorList>
            <person name="McCormick R.F."/>
            <person name="Truong S.K."/>
            <person name="Sreedasyam A."/>
            <person name="Jenkins J."/>
            <person name="Shu S."/>
            <person name="Sims D."/>
            <person name="Kennedy M."/>
            <person name="Amirebrahimi M."/>
            <person name="Weers B.D."/>
            <person name="McKinley B."/>
            <person name="Mattison A."/>
            <person name="Morishige D.T."/>
            <person name="Grimwood J."/>
            <person name="Schmutz J."/>
            <person name="Mullet J.E."/>
        </authorList>
    </citation>
    <scope>NUCLEOTIDE SEQUENCE [LARGE SCALE GENOMIC DNA]</scope>
    <source>
        <strain evidence="9">cv. BTx623</strain>
    </source>
</reference>
<evidence type="ECO:0000313" key="8">
    <source>
        <dbReference type="EMBL" id="EES13462.1"/>
    </source>
</evidence>
<comment type="similarity">
    <text evidence="2">Belongs to the fatty acid desaturase CarF family.</text>
</comment>
<dbReference type="eggNOG" id="KOG3011">
    <property type="taxonomic scope" value="Eukaryota"/>
</dbReference>
<evidence type="ECO:0000256" key="2">
    <source>
        <dbReference type="ARBA" id="ARBA00007620"/>
    </source>
</evidence>
<keyword evidence="9" id="KW-1185">Reference proteome</keyword>
<dbReference type="KEGG" id="sbi:8071119"/>